<organism evidence="6 7">
    <name type="scientific">Handelsmanbacteria sp. (strain RIFCSPLOWO2_12_FULL_64_10)</name>
    <dbReference type="NCBI Taxonomy" id="1817868"/>
    <lineage>
        <taxon>Bacteria</taxon>
        <taxon>Candidatus Handelsmaniibacteriota</taxon>
    </lineage>
</organism>
<dbReference type="Proteomes" id="UP000178606">
    <property type="component" value="Unassembled WGS sequence"/>
</dbReference>
<reference evidence="6 7" key="1">
    <citation type="journal article" date="2016" name="Nat. Commun.">
        <title>Thousands of microbial genomes shed light on interconnected biogeochemical processes in an aquifer system.</title>
        <authorList>
            <person name="Anantharaman K."/>
            <person name="Brown C.T."/>
            <person name="Hug L.A."/>
            <person name="Sharon I."/>
            <person name="Castelle C.J."/>
            <person name="Probst A.J."/>
            <person name="Thomas B.C."/>
            <person name="Singh A."/>
            <person name="Wilkins M.J."/>
            <person name="Karaoz U."/>
            <person name="Brodie E.L."/>
            <person name="Williams K.H."/>
            <person name="Hubbard S.S."/>
            <person name="Banfield J.F."/>
        </authorList>
    </citation>
    <scope>NUCLEOTIDE SEQUENCE [LARGE SCALE GENOMIC DNA]</scope>
    <source>
        <strain evidence="7">RIFCSPLOWO2_12_FULL_64_10</strain>
    </source>
</reference>
<dbReference type="SUPFAM" id="SSF52540">
    <property type="entry name" value="P-loop containing nucleoside triphosphate hydrolases"/>
    <property type="match status" value="1"/>
</dbReference>
<keyword evidence="4" id="KW-0067">ATP-binding</keyword>
<evidence type="ECO:0000256" key="2">
    <source>
        <dbReference type="ARBA" id="ARBA00022448"/>
    </source>
</evidence>
<keyword evidence="2" id="KW-0813">Transport</keyword>
<accession>A0A1F6C2Z4</accession>
<sequence>MFGRRARRRITAVDRLSFTIPKGEIFGILGPNGSGKSTLIRMLSTLILPDAGEIEVFGRDVVADSLAVRRTINRVSVDAAFFKKLSAWENLSYAARLYGVPRGEARERTASILEEMGFSREKMEQPVEALSRGMQQKVAIARALFTSPALLLMDEPTTGLDPVSKRQVQDHTLRVRERHDTTVLLTTHDMDEAERICDRIAIIHRGRFIVEGTLADLRGHVGRDGASLEDIFIELTGKELVELDEEK</sequence>
<feature type="domain" description="ABC transporter" evidence="5">
    <location>
        <begin position="1"/>
        <end position="230"/>
    </location>
</feature>
<dbReference type="Gene3D" id="3.40.50.300">
    <property type="entry name" value="P-loop containing nucleotide triphosphate hydrolases"/>
    <property type="match status" value="1"/>
</dbReference>
<dbReference type="SMART" id="SM00382">
    <property type="entry name" value="AAA"/>
    <property type="match status" value="1"/>
</dbReference>
<dbReference type="PROSITE" id="PS50893">
    <property type="entry name" value="ABC_TRANSPORTER_2"/>
    <property type="match status" value="1"/>
</dbReference>
<dbReference type="InterPro" id="IPR050763">
    <property type="entry name" value="ABC_transporter_ATP-binding"/>
</dbReference>
<comment type="similarity">
    <text evidence="1">Belongs to the ABC transporter superfamily.</text>
</comment>
<comment type="caution">
    <text evidence="6">The sequence shown here is derived from an EMBL/GenBank/DDBJ whole genome shotgun (WGS) entry which is preliminary data.</text>
</comment>
<evidence type="ECO:0000313" key="7">
    <source>
        <dbReference type="Proteomes" id="UP000178606"/>
    </source>
</evidence>
<protein>
    <submittedName>
        <fullName evidence="6">ABC transporter</fullName>
    </submittedName>
</protein>
<gene>
    <name evidence="6" type="ORF">A3F84_29635</name>
</gene>
<dbReference type="GO" id="GO:0016887">
    <property type="term" value="F:ATP hydrolysis activity"/>
    <property type="evidence" value="ECO:0007669"/>
    <property type="project" value="InterPro"/>
</dbReference>
<dbReference type="PANTHER" id="PTHR42711:SF5">
    <property type="entry name" value="ABC TRANSPORTER ATP-BINDING PROTEIN NATA"/>
    <property type="match status" value="1"/>
</dbReference>
<dbReference type="InterPro" id="IPR027417">
    <property type="entry name" value="P-loop_NTPase"/>
</dbReference>
<evidence type="ECO:0000256" key="4">
    <source>
        <dbReference type="ARBA" id="ARBA00022840"/>
    </source>
</evidence>
<evidence type="ECO:0000313" key="6">
    <source>
        <dbReference type="EMBL" id="OGG43530.1"/>
    </source>
</evidence>
<evidence type="ECO:0000259" key="5">
    <source>
        <dbReference type="PROSITE" id="PS50893"/>
    </source>
</evidence>
<dbReference type="Pfam" id="PF00005">
    <property type="entry name" value="ABC_tran"/>
    <property type="match status" value="1"/>
</dbReference>
<dbReference type="EMBL" id="MFKF01000433">
    <property type="protein sequence ID" value="OGG43530.1"/>
    <property type="molecule type" value="Genomic_DNA"/>
</dbReference>
<dbReference type="InterPro" id="IPR003439">
    <property type="entry name" value="ABC_transporter-like_ATP-bd"/>
</dbReference>
<dbReference type="InterPro" id="IPR003593">
    <property type="entry name" value="AAA+_ATPase"/>
</dbReference>
<dbReference type="AlphaFoldDB" id="A0A1F6C2Z4"/>
<dbReference type="GO" id="GO:0005524">
    <property type="term" value="F:ATP binding"/>
    <property type="evidence" value="ECO:0007669"/>
    <property type="project" value="UniProtKB-KW"/>
</dbReference>
<keyword evidence="3" id="KW-0547">Nucleotide-binding</keyword>
<evidence type="ECO:0000256" key="1">
    <source>
        <dbReference type="ARBA" id="ARBA00005417"/>
    </source>
</evidence>
<dbReference type="PANTHER" id="PTHR42711">
    <property type="entry name" value="ABC TRANSPORTER ATP-BINDING PROTEIN"/>
    <property type="match status" value="1"/>
</dbReference>
<evidence type="ECO:0000256" key="3">
    <source>
        <dbReference type="ARBA" id="ARBA00022741"/>
    </source>
</evidence>
<name>A0A1F6C2Z4_HANXR</name>
<proteinExistence type="inferred from homology"/>